<dbReference type="Proteomes" id="UP000199214">
    <property type="component" value="Unassembled WGS sequence"/>
</dbReference>
<feature type="transmembrane region" description="Helical" evidence="2">
    <location>
        <begin position="25"/>
        <end position="43"/>
    </location>
</feature>
<dbReference type="PROSITE" id="PS50005">
    <property type="entry name" value="TPR"/>
    <property type="match status" value="1"/>
</dbReference>
<organism evidence="3 4">
    <name type="scientific">Sphingomonas palmae</name>
    <dbReference type="NCBI Taxonomy" id="1855283"/>
    <lineage>
        <taxon>Bacteria</taxon>
        <taxon>Pseudomonadati</taxon>
        <taxon>Pseudomonadota</taxon>
        <taxon>Alphaproteobacteria</taxon>
        <taxon>Sphingomonadales</taxon>
        <taxon>Sphingomonadaceae</taxon>
        <taxon>Sphingomonas</taxon>
    </lineage>
</organism>
<name>A0A1H7GRS2_9SPHN</name>
<dbReference type="AlphaFoldDB" id="A0A1H7GRS2"/>
<reference evidence="4" key="1">
    <citation type="submission" date="2016-10" db="EMBL/GenBank/DDBJ databases">
        <authorList>
            <person name="Varghese N."/>
            <person name="Submissions S."/>
        </authorList>
    </citation>
    <scope>NUCLEOTIDE SEQUENCE [LARGE SCALE GENOMIC DNA]</scope>
    <source>
        <strain evidence="4">JS21-1</strain>
    </source>
</reference>
<evidence type="ECO:0000256" key="2">
    <source>
        <dbReference type="SAM" id="Phobius"/>
    </source>
</evidence>
<evidence type="ECO:0000256" key="1">
    <source>
        <dbReference type="PROSITE-ProRule" id="PRU00339"/>
    </source>
</evidence>
<dbReference type="EMBL" id="FNZZ01000001">
    <property type="protein sequence ID" value="SEK40724.1"/>
    <property type="molecule type" value="Genomic_DNA"/>
</dbReference>
<sequence length="213" mass="22590">MGYLTLALLGGAVFAALVALRVARPLWSLIGAALFLGAAGYAWQGRPLLASADARPRVDASPIEPEMIALRASLLGSYTQDAAYLIASDAMARSGDPQAAAQVMLGAVRKLPNSFIAWTWLGTTLAGISNENGAGPVQPPALLAFRRAAQLAPEHPAPPFYAGLAYVRAGDFTTARAYWRRAYALSPQGTDYRREIGLRLALLERLVATGALR</sequence>
<protein>
    <submittedName>
        <fullName evidence="3">Uncharacterized protein</fullName>
    </submittedName>
</protein>
<dbReference type="InterPro" id="IPR019734">
    <property type="entry name" value="TPR_rpt"/>
</dbReference>
<dbReference type="RefSeq" id="WP_093002699.1">
    <property type="nucleotide sequence ID" value="NZ_FNZZ01000001.1"/>
</dbReference>
<keyword evidence="1" id="KW-0802">TPR repeat</keyword>
<dbReference type="SUPFAM" id="SSF48452">
    <property type="entry name" value="TPR-like"/>
    <property type="match status" value="1"/>
</dbReference>
<feature type="repeat" description="TPR" evidence="1">
    <location>
        <begin position="156"/>
        <end position="189"/>
    </location>
</feature>
<evidence type="ECO:0000313" key="3">
    <source>
        <dbReference type="EMBL" id="SEK40724.1"/>
    </source>
</evidence>
<evidence type="ECO:0000313" key="4">
    <source>
        <dbReference type="Proteomes" id="UP000199214"/>
    </source>
</evidence>
<proteinExistence type="predicted"/>
<accession>A0A1H7GRS2</accession>
<gene>
    <name evidence="3" type="ORF">SAMN05216382_0350</name>
</gene>
<dbReference type="InterPro" id="IPR011990">
    <property type="entry name" value="TPR-like_helical_dom_sf"/>
</dbReference>
<dbReference type="Gene3D" id="1.25.40.10">
    <property type="entry name" value="Tetratricopeptide repeat domain"/>
    <property type="match status" value="1"/>
</dbReference>
<dbReference type="STRING" id="1855283.SAMN05216382_0350"/>
<keyword evidence="2" id="KW-1133">Transmembrane helix</keyword>
<keyword evidence="4" id="KW-1185">Reference proteome</keyword>
<keyword evidence="2" id="KW-0472">Membrane</keyword>
<keyword evidence="2" id="KW-0812">Transmembrane</keyword>
<dbReference type="OrthoDB" id="7390129at2"/>